<dbReference type="Gene3D" id="3.40.630.30">
    <property type="match status" value="1"/>
</dbReference>
<dbReference type="InterPro" id="IPR000182">
    <property type="entry name" value="GNAT_dom"/>
</dbReference>
<dbReference type="SUPFAM" id="SSF55729">
    <property type="entry name" value="Acyl-CoA N-acyltransferases (Nat)"/>
    <property type="match status" value="1"/>
</dbReference>
<evidence type="ECO:0000313" key="4">
    <source>
        <dbReference type="EMBL" id="MFC3852596.1"/>
    </source>
</evidence>
<evidence type="ECO:0000256" key="1">
    <source>
        <dbReference type="ARBA" id="ARBA00022679"/>
    </source>
</evidence>
<dbReference type="GO" id="GO:0016746">
    <property type="term" value="F:acyltransferase activity"/>
    <property type="evidence" value="ECO:0007669"/>
    <property type="project" value="UniProtKB-KW"/>
</dbReference>
<evidence type="ECO:0000256" key="2">
    <source>
        <dbReference type="ARBA" id="ARBA00023315"/>
    </source>
</evidence>
<dbReference type="PANTHER" id="PTHR43072">
    <property type="entry name" value="N-ACETYLTRANSFERASE"/>
    <property type="match status" value="1"/>
</dbReference>
<name>A0ABV7ZWL6_9GAMM</name>
<feature type="domain" description="N-acetyltransferase" evidence="3">
    <location>
        <begin position="11"/>
        <end position="171"/>
    </location>
</feature>
<dbReference type="Pfam" id="PF00583">
    <property type="entry name" value="Acetyltransf_1"/>
    <property type="match status" value="1"/>
</dbReference>
<keyword evidence="5" id="KW-1185">Reference proteome</keyword>
<keyword evidence="1 4" id="KW-0808">Transferase</keyword>
<gene>
    <name evidence="4" type="ORF">ACFOOG_07095</name>
</gene>
<protein>
    <submittedName>
        <fullName evidence="4">GNAT family N-acetyltransferase</fullName>
        <ecNumber evidence="4">2.3.-.-</ecNumber>
    </submittedName>
</protein>
<proteinExistence type="predicted"/>
<dbReference type="EC" id="2.3.-.-" evidence="4"/>
<dbReference type="PANTHER" id="PTHR43072:SF23">
    <property type="entry name" value="UPF0039 PROTEIN C11D3.02C"/>
    <property type="match status" value="1"/>
</dbReference>
<dbReference type="PROSITE" id="PS51186">
    <property type="entry name" value="GNAT"/>
    <property type="match status" value="1"/>
</dbReference>
<comment type="caution">
    <text evidence="4">The sequence shown here is derived from an EMBL/GenBank/DDBJ whole genome shotgun (WGS) entry which is preliminary data.</text>
</comment>
<sequence>MTAPLPETTELNLRLARQGDLAAIVAIYNAAIPGRQATADTSPVSVEDRLQWFADHQVPERPLWVATPLGDDDAVLGWASFSTFYGRPAYRGTVELAVYVAPDAQGRGIAKALVKQLLIQAPALHIHTVLGYVFSHNHPSLALLTGMGFEPWGQLPHVAVLDDQHRSLTIVGKKIA</sequence>
<reference evidence="5" key="1">
    <citation type="journal article" date="2019" name="Int. J. Syst. Evol. Microbiol.">
        <title>The Global Catalogue of Microorganisms (GCM) 10K type strain sequencing project: providing services to taxonomists for standard genome sequencing and annotation.</title>
        <authorList>
            <consortium name="The Broad Institute Genomics Platform"/>
            <consortium name="The Broad Institute Genome Sequencing Center for Infectious Disease"/>
            <person name="Wu L."/>
            <person name="Ma J."/>
        </authorList>
    </citation>
    <scope>NUCLEOTIDE SEQUENCE [LARGE SCALE GENOMIC DNA]</scope>
    <source>
        <strain evidence="5">IBRC 10765</strain>
    </source>
</reference>
<evidence type="ECO:0000259" key="3">
    <source>
        <dbReference type="PROSITE" id="PS51186"/>
    </source>
</evidence>
<organism evidence="4 5">
    <name type="scientific">Saccharospirillum mangrovi</name>
    <dbReference type="NCBI Taxonomy" id="2161747"/>
    <lineage>
        <taxon>Bacteria</taxon>
        <taxon>Pseudomonadati</taxon>
        <taxon>Pseudomonadota</taxon>
        <taxon>Gammaproteobacteria</taxon>
        <taxon>Oceanospirillales</taxon>
        <taxon>Saccharospirillaceae</taxon>
        <taxon>Saccharospirillum</taxon>
    </lineage>
</organism>
<dbReference type="Proteomes" id="UP001595617">
    <property type="component" value="Unassembled WGS sequence"/>
</dbReference>
<accession>A0ABV7ZWL6</accession>
<dbReference type="RefSeq" id="WP_380694881.1">
    <property type="nucleotide sequence ID" value="NZ_JBHRYR010000002.1"/>
</dbReference>
<evidence type="ECO:0000313" key="5">
    <source>
        <dbReference type="Proteomes" id="UP001595617"/>
    </source>
</evidence>
<dbReference type="InterPro" id="IPR016181">
    <property type="entry name" value="Acyl_CoA_acyltransferase"/>
</dbReference>
<dbReference type="CDD" id="cd04301">
    <property type="entry name" value="NAT_SF"/>
    <property type="match status" value="1"/>
</dbReference>
<dbReference type="EMBL" id="JBHRYR010000002">
    <property type="protein sequence ID" value="MFC3852596.1"/>
    <property type="molecule type" value="Genomic_DNA"/>
</dbReference>
<keyword evidence="2 4" id="KW-0012">Acyltransferase</keyword>